<evidence type="ECO:0000313" key="2">
    <source>
        <dbReference type="Ensembl" id="ENSACLP00000049417.1"/>
    </source>
</evidence>
<dbReference type="Ensembl" id="ENSACLT00000094601.1">
    <property type="protein sequence ID" value="ENSACLP00000049417.1"/>
    <property type="gene ID" value="ENSACLG00000028533.1"/>
</dbReference>
<sequence length="144" mass="16523">MRMLRNQPRNTQKELVNDFKVGGTIVTKKTVGKTLRSEGLKSCSACNVPVLKKAHMQARLKFATEHLNDSDEDWGESIVVRRDQSSVIWHELNSPCWEEEKFNLIFSIQFYLYSAKSQQQSPQGALYCTVDRTITDTEKNPTII</sequence>
<organism evidence="2 3">
    <name type="scientific">Astatotilapia calliptera</name>
    <name type="common">Eastern happy</name>
    <name type="synonym">Chromis callipterus</name>
    <dbReference type="NCBI Taxonomy" id="8154"/>
    <lineage>
        <taxon>Eukaryota</taxon>
        <taxon>Metazoa</taxon>
        <taxon>Chordata</taxon>
        <taxon>Craniata</taxon>
        <taxon>Vertebrata</taxon>
        <taxon>Euteleostomi</taxon>
        <taxon>Actinopterygii</taxon>
        <taxon>Neopterygii</taxon>
        <taxon>Teleostei</taxon>
        <taxon>Neoteleostei</taxon>
        <taxon>Acanthomorphata</taxon>
        <taxon>Ovalentaria</taxon>
        <taxon>Cichlomorphae</taxon>
        <taxon>Cichliformes</taxon>
        <taxon>Cichlidae</taxon>
        <taxon>African cichlids</taxon>
        <taxon>Pseudocrenilabrinae</taxon>
        <taxon>Haplochromini</taxon>
        <taxon>Astatotilapia</taxon>
    </lineage>
</organism>
<proteinExistence type="predicted"/>
<evidence type="ECO:0000313" key="3">
    <source>
        <dbReference type="Proteomes" id="UP000265100"/>
    </source>
</evidence>
<keyword evidence="3" id="KW-1185">Reference proteome</keyword>
<reference evidence="2" key="3">
    <citation type="submission" date="2025-09" db="UniProtKB">
        <authorList>
            <consortium name="Ensembl"/>
        </authorList>
    </citation>
    <scope>IDENTIFICATION</scope>
</reference>
<name>A0AAX7SYD0_ASTCA</name>
<dbReference type="Pfam" id="PF01498">
    <property type="entry name" value="HTH_Tnp_Tc3_2"/>
    <property type="match status" value="1"/>
</dbReference>
<reference evidence="2" key="1">
    <citation type="submission" date="2018-05" db="EMBL/GenBank/DDBJ databases">
        <authorList>
            <person name="Datahose"/>
        </authorList>
    </citation>
    <scope>NUCLEOTIDE SEQUENCE</scope>
</reference>
<feature type="domain" description="Transposase Tc1-like" evidence="1">
    <location>
        <begin position="1"/>
        <end position="68"/>
    </location>
</feature>
<dbReference type="Proteomes" id="UP000265100">
    <property type="component" value="Chromosome 5"/>
</dbReference>
<dbReference type="GO" id="GO:0006313">
    <property type="term" value="P:DNA transposition"/>
    <property type="evidence" value="ECO:0007669"/>
    <property type="project" value="InterPro"/>
</dbReference>
<evidence type="ECO:0000259" key="1">
    <source>
        <dbReference type="Pfam" id="PF01498"/>
    </source>
</evidence>
<protein>
    <recommendedName>
        <fullName evidence="1">Transposase Tc1-like domain-containing protein</fullName>
    </recommendedName>
</protein>
<accession>A0AAX7SYD0</accession>
<reference evidence="2" key="2">
    <citation type="submission" date="2025-08" db="UniProtKB">
        <authorList>
            <consortium name="Ensembl"/>
        </authorList>
    </citation>
    <scope>IDENTIFICATION</scope>
</reference>
<dbReference type="GO" id="GO:0015074">
    <property type="term" value="P:DNA integration"/>
    <property type="evidence" value="ECO:0007669"/>
    <property type="project" value="InterPro"/>
</dbReference>
<dbReference type="InterPro" id="IPR002492">
    <property type="entry name" value="Transposase_Tc1-like"/>
</dbReference>
<dbReference type="GO" id="GO:0003677">
    <property type="term" value="F:DNA binding"/>
    <property type="evidence" value="ECO:0007669"/>
    <property type="project" value="InterPro"/>
</dbReference>
<dbReference type="GeneTree" id="ENSGT01000000215515"/>
<dbReference type="AlphaFoldDB" id="A0AAX7SYD0"/>